<dbReference type="Pfam" id="PF01808">
    <property type="entry name" value="AICARFT_IMPCHas"/>
    <property type="match status" value="1"/>
</dbReference>
<dbReference type="Proteomes" id="UP001321786">
    <property type="component" value="Chromosome"/>
</dbReference>
<keyword evidence="6 10" id="KW-0378">Hydrolase</keyword>
<evidence type="ECO:0000256" key="3">
    <source>
        <dbReference type="ARBA" id="ARBA00007667"/>
    </source>
</evidence>
<comment type="pathway">
    <text evidence="1 10">Purine metabolism; IMP biosynthesis via de novo pathway; IMP from 5-formamido-1-(5-phospho-D-ribosyl)imidazole-4-carboxamide: step 1/1.</text>
</comment>
<evidence type="ECO:0000256" key="7">
    <source>
        <dbReference type="ARBA" id="ARBA00023268"/>
    </source>
</evidence>
<comment type="catalytic activity">
    <reaction evidence="9 10">
        <text>IMP + H2O = 5-formamido-1-(5-phospho-D-ribosyl)imidazole-4-carboxamide</text>
        <dbReference type="Rhea" id="RHEA:18445"/>
        <dbReference type="ChEBI" id="CHEBI:15377"/>
        <dbReference type="ChEBI" id="CHEBI:58053"/>
        <dbReference type="ChEBI" id="CHEBI:58467"/>
        <dbReference type="EC" id="3.5.4.10"/>
    </reaction>
</comment>
<keyword evidence="13" id="KW-1185">Reference proteome</keyword>
<name>A0AAU9E1S7_9FIRM</name>
<dbReference type="InterPro" id="IPR002695">
    <property type="entry name" value="PurH-like"/>
</dbReference>
<dbReference type="NCBIfam" id="TIGR00355">
    <property type="entry name" value="purH"/>
    <property type="match status" value="1"/>
</dbReference>
<dbReference type="CDD" id="cd01421">
    <property type="entry name" value="IMPCH"/>
    <property type="match status" value="1"/>
</dbReference>
<dbReference type="SUPFAM" id="SSF52335">
    <property type="entry name" value="Methylglyoxal synthase-like"/>
    <property type="match status" value="1"/>
</dbReference>
<dbReference type="Gene3D" id="3.40.50.1380">
    <property type="entry name" value="Methylglyoxal synthase-like domain"/>
    <property type="match status" value="1"/>
</dbReference>
<organism evidence="12 13">
    <name type="scientific">Helicovermis profundi</name>
    <dbReference type="NCBI Taxonomy" id="3065157"/>
    <lineage>
        <taxon>Bacteria</taxon>
        <taxon>Bacillati</taxon>
        <taxon>Bacillota</taxon>
        <taxon>Clostridia</taxon>
        <taxon>Helicovermis</taxon>
    </lineage>
</organism>
<dbReference type="FunFam" id="3.40.140.20:FF:000001">
    <property type="entry name" value="Bifunctional purine biosynthesis protein PurH"/>
    <property type="match status" value="1"/>
</dbReference>
<reference evidence="12 13" key="1">
    <citation type="submission" date="2023-08" db="EMBL/GenBank/DDBJ databases">
        <title>Helicovermis profunda gen. nov., sp. nov., a novel mesophilic, fermentative bacterium within the Bacillota from a deep-sea hydrothermal vent chimney.</title>
        <authorList>
            <person name="Miyazaki U."/>
            <person name="Mizutani D."/>
            <person name="Hashimoto Y."/>
            <person name="Tame A."/>
            <person name="Sawayama S."/>
            <person name="Miyazaki J."/>
            <person name="Takai K."/>
            <person name="Nakagawa S."/>
        </authorList>
    </citation>
    <scope>NUCLEOTIDE SEQUENCE [LARGE SCALE GENOMIC DNA]</scope>
    <source>
        <strain evidence="12 13">S502</strain>
    </source>
</reference>
<dbReference type="AlphaFoldDB" id="A0AAU9E1S7"/>
<comment type="catalytic activity">
    <reaction evidence="8 10">
        <text>(6R)-10-formyltetrahydrofolate + 5-amino-1-(5-phospho-beta-D-ribosyl)imidazole-4-carboxamide = 5-formamido-1-(5-phospho-D-ribosyl)imidazole-4-carboxamide + (6S)-5,6,7,8-tetrahydrofolate</text>
        <dbReference type="Rhea" id="RHEA:22192"/>
        <dbReference type="ChEBI" id="CHEBI:57453"/>
        <dbReference type="ChEBI" id="CHEBI:58467"/>
        <dbReference type="ChEBI" id="CHEBI:58475"/>
        <dbReference type="ChEBI" id="CHEBI:195366"/>
        <dbReference type="EC" id="2.1.2.3"/>
    </reaction>
</comment>
<keyword evidence="7 10" id="KW-0511">Multifunctional enzyme</keyword>
<dbReference type="GO" id="GO:0006189">
    <property type="term" value="P:'de novo' IMP biosynthetic process"/>
    <property type="evidence" value="ECO:0007669"/>
    <property type="project" value="UniProtKB-UniRule"/>
</dbReference>
<dbReference type="PROSITE" id="PS51855">
    <property type="entry name" value="MGS"/>
    <property type="match status" value="1"/>
</dbReference>
<dbReference type="KEGG" id="hprf:HLPR_07500"/>
<gene>
    <name evidence="10 12" type="primary">purH</name>
    <name evidence="12" type="ORF">HLPR_07500</name>
</gene>
<dbReference type="GO" id="GO:0003937">
    <property type="term" value="F:IMP cyclohydrolase activity"/>
    <property type="evidence" value="ECO:0007669"/>
    <property type="project" value="UniProtKB-UniRule"/>
</dbReference>
<evidence type="ECO:0000256" key="1">
    <source>
        <dbReference type="ARBA" id="ARBA00004844"/>
    </source>
</evidence>
<evidence type="ECO:0000256" key="5">
    <source>
        <dbReference type="ARBA" id="ARBA00022755"/>
    </source>
</evidence>
<dbReference type="SMART" id="SM00851">
    <property type="entry name" value="MGS"/>
    <property type="match status" value="1"/>
</dbReference>
<evidence type="ECO:0000313" key="12">
    <source>
        <dbReference type="EMBL" id="BEP28419.1"/>
    </source>
</evidence>
<dbReference type="InterPro" id="IPR036914">
    <property type="entry name" value="MGS-like_dom_sf"/>
</dbReference>
<evidence type="ECO:0000259" key="11">
    <source>
        <dbReference type="PROSITE" id="PS51855"/>
    </source>
</evidence>
<evidence type="ECO:0000256" key="9">
    <source>
        <dbReference type="ARBA" id="ARBA00050687"/>
    </source>
</evidence>
<keyword evidence="5 10" id="KW-0658">Purine biosynthesis</keyword>
<dbReference type="Pfam" id="PF02142">
    <property type="entry name" value="MGS"/>
    <property type="match status" value="1"/>
</dbReference>
<comment type="domain">
    <text evidence="10">The IMP cyclohydrolase activity resides in the N-terminal region.</text>
</comment>
<dbReference type="GO" id="GO:0005829">
    <property type="term" value="C:cytosol"/>
    <property type="evidence" value="ECO:0007669"/>
    <property type="project" value="TreeGrafter"/>
</dbReference>
<feature type="domain" description="MGS-like" evidence="11">
    <location>
        <begin position="7"/>
        <end position="155"/>
    </location>
</feature>
<dbReference type="EC" id="2.1.2.3" evidence="10"/>
<evidence type="ECO:0000256" key="4">
    <source>
        <dbReference type="ARBA" id="ARBA00022679"/>
    </source>
</evidence>
<dbReference type="PANTHER" id="PTHR11692">
    <property type="entry name" value="BIFUNCTIONAL PURINE BIOSYNTHESIS PROTEIN PURH"/>
    <property type="match status" value="1"/>
</dbReference>
<dbReference type="FunFam" id="3.40.140.20:FF:000002">
    <property type="entry name" value="Bifunctional purine biosynthesis protein PurH"/>
    <property type="match status" value="1"/>
</dbReference>
<evidence type="ECO:0000256" key="6">
    <source>
        <dbReference type="ARBA" id="ARBA00022801"/>
    </source>
</evidence>
<sequence length="526" mass="58527">MKFNKKGMVNILKRALISVSDKKNVVKFASKLIELGYEVVSTGGTARLLFDSGVKVTQVDEITGFPECLDGRVKTLHPKVHGGILARRDLKSHMDQVDKLEIKLFDMVVVNLYPFKETYLNENATHEDKIENIDIGGPTMIRSAAKNYNDVLVVVDSSDYTSILEEFEKNNTTNVSDLSEKFKRNLALKAFEMTASYDALISRYFRESLNKKDEFNDKITLTFEKGEELRYGENPHQYGWLYKEISKNTNTLANAIQLNGKQLSFNNINDATGGINLIREFKEPAVVAVKHTNPCGASLGVNIYEAFEKAYKSDPKSIFGGIVVANREIDKDTAVELSKIFLEIVIAPSFEEKALEILKSKKNLRILKLDTLYKKESGYDIKKVDGGILIQNENDILIKDMKVVTDRIPNKTELKDLEFAMKVVKHTKSNAIVLAGEGATVSVGPGQTSRVWALENAIKQSNISTKGTVLASDAFFPFSDSVEAAAKAGITAIIQPGGSIKDNESIEMANKYGIAMVFTGIRHFKH</sequence>
<dbReference type="InterPro" id="IPR011607">
    <property type="entry name" value="MGS-like_dom"/>
</dbReference>
<dbReference type="SUPFAM" id="SSF53927">
    <property type="entry name" value="Cytidine deaminase-like"/>
    <property type="match status" value="1"/>
</dbReference>
<dbReference type="SMART" id="SM00798">
    <property type="entry name" value="AICARFT_IMPCHas"/>
    <property type="match status" value="1"/>
</dbReference>
<dbReference type="InterPro" id="IPR016193">
    <property type="entry name" value="Cytidine_deaminase-like"/>
</dbReference>
<accession>A0AAU9E1S7</accession>
<proteinExistence type="inferred from homology"/>
<dbReference type="PANTHER" id="PTHR11692:SF0">
    <property type="entry name" value="BIFUNCTIONAL PURINE BIOSYNTHESIS PROTEIN ATIC"/>
    <property type="match status" value="1"/>
</dbReference>
<evidence type="ECO:0000313" key="13">
    <source>
        <dbReference type="Proteomes" id="UP001321786"/>
    </source>
</evidence>
<comment type="pathway">
    <text evidence="2 10">Purine metabolism; IMP biosynthesis via de novo pathway; 5-formamido-1-(5-phospho-D-ribosyl)imidazole-4-carboxamide from 5-amino-1-(5-phospho-D-ribosyl)imidazole-4-carboxamide (10-formyl THF route): step 1/1.</text>
</comment>
<keyword evidence="4 10" id="KW-0808">Transferase</keyword>
<dbReference type="EC" id="3.5.4.10" evidence="10"/>
<dbReference type="GO" id="GO:0004643">
    <property type="term" value="F:phosphoribosylaminoimidazolecarboxamide formyltransferase activity"/>
    <property type="evidence" value="ECO:0007669"/>
    <property type="project" value="UniProtKB-UniRule"/>
</dbReference>
<protein>
    <recommendedName>
        <fullName evidence="10">Bifunctional purine biosynthesis protein PurH</fullName>
    </recommendedName>
    <domain>
        <recommendedName>
            <fullName evidence="10">Phosphoribosylaminoimidazolecarboxamide formyltransferase</fullName>
            <ecNumber evidence="10">2.1.2.3</ecNumber>
        </recommendedName>
        <alternativeName>
            <fullName evidence="10">AICAR transformylase</fullName>
        </alternativeName>
    </domain>
    <domain>
        <recommendedName>
            <fullName evidence="10">IMP cyclohydrolase</fullName>
            <ecNumber evidence="10">3.5.4.10</ecNumber>
        </recommendedName>
        <alternativeName>
            <fullName evidence="10">ATIC</fullName>
        </alternativeName>
        <alternativeName>
            <fullName evidence="10">IMP synthase</fullName>
        </alternativeName>
        <alternativeName>
            <fullName evidence="10">Inosinicase</fullName>
        </alternativeName>
    </domain>
</protein>
<comment type="similarity">
    <text evidence="3 10">Belongs to the PurH family.</text>
</comment>
<evidence type="ECO:0000256" key="8">
    <source>
        <dbReference type="ARBA" id="ARBA00050488"/>
    </source>
</evidence>
<dbReference type="PIRSF" id="PIRSF000414">
    <property type="entry name" value="AICARFT_IMPCHas"/>
    <property type="match status" value="1"/>
</dbReference>
<dbReference type="FunFam" id="3.40.50.1380:FF:000001">
    <property type="entry name" value="Bifunctional purine biosynthesis protein PurH"/>
    <property type="match status" value="1"/>
</dbReference>
<evidence type="ECO:0000256" key="2">
    <source>
        <dbReference type="ARBA" id="ARBA00004954"/>
    </source>
</evidence>
<evidence type="ECO:0000256" key="10">
    <source>
        <dbReference type="HAMAP-Rule" id="MF_00139"/>
    </source>
</evidence>
<dbReference type="EMBL" id="AP028654">
    <property type="protein sequence ID" value="BEP28419.1"/>
    <property type="molecule type" value="Genomic_DNA"/>
</dbReference>
<dbReference type="InterPro" id="IPR024051">
    <property type="entry name" value="AICAR_Tfase_dup_dom_sf"/>
</dbReference>
<dbReference type="Gene3D" id="3.40.140.20">
    <property type="match status" value="2"/>
</dbReference>
<dbReference type="HAMAP" id="MF_00139">
    <property type="entry name" value="PurH"/>
    <property type="match status" value="1"/>
</dbReference>
<dbReference type="NCBIfam" id="NF002049">
    <property type="entry name" value="PRK00881.1"/>
    <property type="match status" value="1"/>
</dbReference>